<keyword evidence="5" id="KW-1185">Reference proteome</keyword>
<dbReference type="InterPro" id="IPR036291">
    <property type="entry name" value="NAD(P)-bd_dom_sf"/>
</dbReference>
<dbReference type="AlphaFoldDB" id="A0A3M8HGN6"/>
<dbReference type="OrthoDB" id="9798632at2"/>
<keyword evidence="2" id="KW-0472">Membrane</keyword>
<comment type="subcellular location">
    <subcellularLocation>
        <location evidence="1">Membrane</location>
    </subcellularLocation>
</comment>
<comment type="caution">
    <text evidence="4">The sequence shown here is derived from an EMBL/GenBank/DDBJ whole genome shotgun (WGS) entry which is preliminary data.</text>
</comment>
<dbReference type="InterPro" id="IPR001509">
    <property type="entry name" value="Epimerase_deHydtase"/>
</dbReference>
<feature type="domain" description="NAD-dependent epimerase/dehydratase" evidence="3">
    <location>
        <begin position="5"/>
        <end position="111"/>
    </location>
</feature>
<accession>A0A3M8HGN6</accession>
<evidence type="ECO:0000313" key="4">
    <source>
        <dbReference type="EMBL" id="RND01221.1"/>
    </source>
</evidence>
<dbReference type="Proteomes" id="UP000279909">
    <property type="component" value="Unassembled WGS sequence"/>
</dbReference>
<dbReference type="SUPFAM" id="SSF51735">
    <property type="entry name" value="NAD(P)-binding Rossmann-fold domains"/>
    <property type="match status" value="1"/>
</dbReference>
<dbReference type="EMBL" id="RHLQ01000003">
    <property type="protein sequence ID" value="RND01221.1"/>
    <property type="molecule type" value="Genomic_DNA"/>
</dbReference>
<dbReference type="Gene3D" id="3.40.50.720">
    <property type="entry name" value="NAD(P)-binding Rossmann-like Domain"/>
    <property type="match status" value="1"/>
</dbReference>
<evidence type="ECO:0000256" key="2">
    <source>
        <dbReference type="ARBA" id="ARBA00023136"/>
    </source>
</evidence>
<evidence type="ECO:0000313" key="5">
    <source>
        <dbReference type="Proteomes" id="UP000279909"/>
    </source>
</evidence>
<name>A0A3M8HGN6_9BACI</name>
<reference evidence="4 5" key="1">
    <citation type="journal article" date="2014" name="Int. J. Syst. Evol. Microbiol.">
        <title>Lysinibacillus halotolerans sp. nov., isolated from saline-alkaline soil.</title>
        <authorList>
            <person name="Kong D."/>
            <person name="Wang Y."/>
            <person name="Zhao B."/>
            <person name="Li Y."/>
            <person name="Song J."/>
            <person name="Zhai Y."/>
            <person name="Zhang C."/>
            <person name="Wang H."/>
            <person name="Chen X."/>
            <person name="Zhao B."/>
            <person name="Ruan Z."/>
        </authorList>
    </citation>
    <scope>NUCLEOTIDE SEQUENCE [LARGE SCALE GENOMIC DNA]</scope>
    <source>
        <strain evidence="4 5">MCCC 1A12703</strain>
    </source>
</reference>
<dbReference type="PANTHER" id="PTHR14097:SF7">
    <property type="entry name" value="OXIDOREDUCTASE HTATIP2"/>
    <property type="match status" value="1"/>
</dbReference>
<dbReference type="PANTHER" id="PTHR14097">
    <property type="entry name" value="OXIDOREDUCTASE HTATIP2"/>
    <property type="match status" value="1"/>
</dbReference>
<gene>
    <name evidence="4" type="ORF">EC501_02305</name>
</gene>
<sequence length="268" mass="30614">MRSAIVVGGTGLVGTALVKLLCDSEEYVSVTVLSRRKLDFEHPKLTVKVRSFDQLEEKDIDFAHEVFCCLGTTMKKAKTKEQFEKIDVEYPLHIASLAKKCGIMHFIIISAIGASEKSAFYYNKVKGKLERELMALELPQLSIVRPSLLVGDRMEFRLGEKTGEWLLKGLNPFFIGPLKKYRPIEATQLALAMKVIALFGKKSPVTIYESQQLSTMKMPEAKVEKAIPREQLFNWDKFKEKEPTPIDEEVVFNQERLRKIKTKNELDK</sequence>
<evidence type="ECO:0000256" key="1">
    <source>
        <dbReference type="ARBA" id="ARBA00004370"/>
    </source>
</evidence>
<evidence type="ECO:0000259" key="3">
    <source>
        <dbReference type="Pfam" id="PF01370"/>
    </source>
</evidence>
<proteinExistence type="predicted"/>
<dbReference type="Pfam" id="PF01370">
    <property type="entry name" value="Epimerase"/>
    <property type="match status" value="1"/>
</dbReference>
<organism evidence="4 5">
    <name type="scientific">Lysinibacillus halotolerans</name>
    <dbReference type="NCBI Taxonomy" id="1368476"/>
    <lineage>
        <taxon>Bacteria</taxon>
        <taxon>Bacillati</taxon>
        <taxon>Bacillota</taxon>
        <taxon>Bacilli</taxon>
        <taxon>Bacillales</taxon>
        <taxon>Bacillaceae</taxon>
        <taxon>Lysinibacillus</taxon>
    </lineage>
</organism>
<dbReference type="GO" id="GO:0016020">
    <property type="term" value="C:membrane"/>
    <property type="evidence" value="ECO:0007669"/>
    <property type="project" value="UniProtKB-SubCell"/>
</dbReference>
<protein>
    <submittedName>
        <fullName evidence="4">NAD-dependent epimerase/dehydratase family protein</fullName>
    </submittedName>
</protein>